<dbReference type="InterPro" id="IPR023696">
    <property type="entry name" value="Ureohydrolase_dom_sf"/>
</dbReference>
<keyword evidence="8" id="KW-0804">Transcription</keyword>
<evidence type="ECO:0000313" key="12">
    <source>
        <dbReference type="Ensembl" id="ENSCSAVP00000013850.1"/>
    </source>
</evidence>
<dbReference type="GO" id="GO:0141221">
    <property type="term" value="F:histone deacetylase activity, hydrolytic mechanism"/>
    <property type="evidence" value="ECO:0007669"/>
    <property type="project" value="UniProtKB-EC"/>
</dbReference>
<evidence type="ECO:0000256" key="7">
    <source>
        <dbReference type="ARBA" id="ARBA00023015"/>
    </source>
</evidence>
<evidence type="ECO:0000259" key="11">
    <source>
        <dbReference type="Pfam" id="PF00850"/>
    </source>
</evidence>
<dbReference type="SUPFAM" id="SSF52768">
    <property type="entry name" value="Arginase/deacetylase"/>
    <property type="match status" value="1"/>
</dbReference>
<dbReference type="HOGENOM" id="CLU_1041905_0_0_1"/>
<dbReference type="Ensembl" id="ENSCSAVT00000014010.1">
    <property type="protein sequence ID" value="ENSCSAVP00000013850.1"/>
    <property type="gene ID" value="ENSCSAVG00000008123.1"/>
</dbReference>
<keyword evidence="6" id="KW-0156">Chromatin regulator</keyword>
<feature type="compositionally biased region" description="Polar residues" evidence="10">
    <location>
        <begin position="255"/>
        <end position="267"/>
    </location>
</feature>
<evidence type="ECO:0000256" key="1">
    <source>
        <dbReference type="ARBA" id="ARBA00004123"/>
    </source>
</evidence>
<keyword evidence="4" id="KW-0678">Repressor</keyword>
<dbReference type="PANTHER" id="PTHR10625">
    <property type="entry name" value="HISTONE DEACETYLASE HDAC1-RELATED"/>
    <property type="match status" value="1"/>
</dbReference>
<evidence type="ECO:0000256" key="8">
    <source>
        <dbReference type="ARBA" id="ARBA00023163"/>
    </source>
</evidence>
<evidence type="ECO:0000256" key="6">
    <source>
        <dbReference type="ARBA" id="ARBA00022853"/>
    </source>
</evidence>
<evidence type="ECO:0000256" key="4">
    <source>
        <dbReference type="ARBA" id="ARBA00022491"/>
    </source>
</evidence>
<dbReference type="AlphaFoldDB" id="H2Z8D8"/>
<feature type="region of interest" description="Disordered" evidence="10">
    <location>
        <begin position="177"/>
        <end position="267"/>
    </location>
</feature>
<comment type="similarity">
    <text evidence="2">Belongs to the histone deacetylase family. HD type 2 subfamily.</text>
</comment>
<dbReference type="Proteomes" id="UP000007875">
    <property type="component" value="Unassembled WGS sequence"/>
</dbReference>
<protein>
    <recommendedName>
        <fullName evidence="3">histone deacetylase</fullName>
        <ecNumber evidence="3">3.5.1.98</ecNumber>
    </recommendedName>
</protein>
<feature type="compositionally biased region" description="Polar residues" evidence="10">
    <location>
        <begin position="195"/>
        <end position="212"/>
    </location>
</feature>
<dbReference type="PANTHER" id="PTHR10625:SF5">
    <property type="entry name" value="HISTONE DEACETYLASE"/>
    <property type="match status" value="1"/>
</dbReference>
<dbReference type="Pfam" id="PF00850">
    <property type="entry name" value="Hist_deacetyl"/>
    <property type="match status" value="1"/>
</dbReference>
<reference evidence="13" key="1">
    <citation type="submission" date="2003-08" db="EMBL/GenBank/DDBJ databases">
        <authorList>
            <person name="Birren B."/>
            <person name="Nusbaum C."/>
            <person name="Abebe A."/>
            <person name="Abouelleil A."/>
            <person name="Adekoya E."/>
            <person name="Ait-zahra M."/>
            <person name="Allen N."/>
            <person name="Allen T."/>
            <person name="An P."/>
            <person name="Anderson M."/>
            <person name="Anderson S."/>
            <person name="Arachchi H."/>
            <person name="Armbruster J."/>
            <person name="Bachantsang P."/>
            <person name="Baldwin J."/>
            <person name="Barry A."/>
            <person name="Bayul T."/>
            <person name="Blitshsteyn B."/>
            <person name="Bloom T."/>
            <person name="Blye J."/>
            <person name="Boguslavskiy L."/>
            <person name="Borowsky M."/>
            <person name="Boukhgalter B."/>
            <person name="Brunache A."/>
            <person name="Butler J."/>
            <person name="Calixte N."/>
            <person name="Calvo S."/>
            <person name="Camarata J."/>
            <person name="Campo K."/>
            <person name="Chang J."/>
            <person name="Cheshatsang Y."/>
            <person name="Citroen M."/>
            <person name="Collymore A."/>
            <person name="Considine T."/>
            <person name="Cook A."/>
            <person name="Cooke P."/>
            <person name="Corum B."/>
            <person name="Cuomo C."/>
            <person name="David R."/>
            <person name="Dawoe T."/>
            <person name="Degray S."/>
            <person name="Dodge S."/>
            <person name="Dooley K."/>
            <person name="Dorje P."/>
            <person name="Dorjee K."/>
            <person name="Dorris L."/>
            <person name="Duffey N."/>
            <person name="Dupes A."/>
            <person name="Elkins T."/>
            <person name="Engels R."/>
            <person name="Erickson J."/>
            <person name="Farina A."/>
            <person name="Faro S."/>
            <person name="Ferreira P."/>
            <person name="Fischer H."/>
            <person name="Fitzgerald M."/>
            <person name="Foley K."/>
            <person name="Gage D."/>
            <person name="Galagan J."/>
            <person name="Gearin G."/>
            <person name="Gnerre S."/>
            <person name="Gnirke A."/>
            <person name="Goyette A."/>
            <person name="Graham J."/>
            <person name="Grandbois E."/>
            <person name="Gyaltsen K."/>
            <person name="Hafez N."/>
            <person name="Hagopian D."/>
            <person name="Hagos B."/>
            <person name="Hall J."/>
            <person name="Hatcher B."/>
            <person name="Heller A."/>
            <person name="Higgins H."/>
            <person name="Honan T."/>
            <person name="Horn A."/>
            <person name="Houde N."/>
            <person name="Hughes L."/>
            <person name="Hulme W."/>
            <person name="Husby E."/>
            <person name="Iliev I."/>
            <person name="Jaffe D."/>
            <person name="Jones C."/>
            <person name="Kamal M."/>
            <person name="Kamat A."/>
            <person name="Kamvysselis M."/>
            <person name="Karlsson E."/>
            <person name="Kells C."/>
            <person name="Kieu A."/>
            <person name="Kisner P."/>
            <person name="Kodira C."/>
            <person name="Kulbokas E."/>
            <person name="Labutti K."/>
            <person name="Lama D."/>
            <person name="Landers T."/>
            <person name="Leger J."/>
            <person name="Levine S."/>
            <person name="Lewis D."/>
            <person name="Lewis T."/>
            <person name="Lindblad-toh K."/>
            <person name="Liu X."/>
            <person name="Lokyitsang T."/>
            <person name="Lokyitsang Y."/>
            <person name="Lucien O."/>
            <person name="Lui A."/>
            <person name="Ma L.J."/>
            <person name="Mabbitt R."/>
            <person name="Macdonald J."/>
            <person name="Maclean C."/>
            <person name="Major J."/>
            <person name="Manning J."/>
            <person name="Marabella R."/>
            <person name="Maru K."/>
            <person name="Matthews C."/>
            <person name="Mauceli E."/>
            <person name="Mccarthy M."/>
            <person name="Mcdonough S."/>
            <person name="Mcghee T."/>
            <person name="Meldrim J."/>
            <person name="Meneus L."/>
            <person name="Mesirov J."/>
            <person name="Mihalev A."/>
            <person name="Mihova T."/>
            <person name="Mikkelsen T."/>
            <person name="Mlenga V."/>
            <person name="Moru K."/>
            <person name="Mozes J."/>
            <person name="Mulrain L."/>
            <person name="Munson G."/>
            <person name="Naylor J."/>
            <person name="Newes C."/>
            <person name="Nguyen C."/>
            <person name="Nguyen N."/>
            <person name="Nguyen T."/>
            <person name="Nicol R."/>
            <person name="Nielsen C."/>
            <person name="Nizzari M."/>
            <person name="Norbu C."/>
            <person name="Norbu N."/>
            <person name="O'donnell P."/>
            <person name="Okoawo O."/>
            <person name="O'leary S."/>
            <person name="Omotosho B."/>
            <person name="O'neill K."/>
            <person name="Osman S."/>
            <person name="Parker S."/>
            <person name="Perrin D."/>
            <person name="Phunkhang P."/>
            <person name="Piqani B."/>
            <person name="Purcell S."/>
            <person name="Rachupka T."/>
            <person name="Ramasamy U."/>
            <person name="Rameau R."/>
            <person name="Ray V."/>
            <person name="Raymond C."/>
            <person name="Retta R."/>
            <person name="Richardson S."/>
            <person name="Rise C."/>
            <person name="Rodriguez J."/>
            <person name="Rogers J."/>
            <person name="Rogov P."/>
            <person name="Rutman M."/>
            <person name="Schupbach R."/>
            <person name="Seaman C."/>
            <person name="Settipalli S."/>
            <person name="Sharpe T."/>
            <person name="Sheridan J."/>
            <person name="Sherpa N."/>
            <person name="Shi J."/>
            <person name="Smirnov S."/>
            <person name="Smith C."/>
            <person name="Sougnez C."/>
            <person name="Spencer B."/>
            <person name="Stalker J."/>
            <person name="Stange-thomann N."/>
            <person name="Stavropoulos S."/>
            <person name="Stetson K."/>
            <person name="Stone C."/>
            <person name="Stone S."/>
            <person name="Stubbs M."/>
            <person name="Talamas J."/>
            <person name="Tchuinga P."/>
            <person name="Tenzing P."/>
            <person name="Tesfaye S."/>
            <person name="Theodore J."/>
            <person name="Thoulutsang Y."/>
            <person name="Topham K."/>
            <person name="Towey S."/>
            <person name="Tsamla T."/>
            <person name="Tsomo N."/>
            <person name="Vallee D."/>
            <person name="Vassiliev H."/>
            <person name="Venkataraman V."/>
            <person name="Vinson J."/>
            <person name="Vo A."/>
            <person name="Wade C."/>
            <person name="Wang S."/>
            <person name="Wangchuk T."/>
            <person name="Wangdi T."/>
            <person name="Whittaker C."/>
            <person name="Wilkinson J."/>
            <person name="Wu Y."/>
            <person name="Wyman D."/>
            <person name="Yadav S."/>
            <person name="Yang S."/>
            <person name="Yang X."/>
            <person name="Yeager S."/>
            <person name="Yee E."/>
            <person name="Young G."/>
            <person name="Zainoun J."/>
            <person name="Zembeck L."/>
            <person name="Zimmer A."/>
            <person name="Zody M."/>
            <person name="Lander E."/>
        </authorList>
    </citation>
    <scope>NUCLEOTIDE SEQUENCE [LARGE SCALE GENOMIC DNA]</scope>
</reference>
<dbReference type="GO" id="GO:0000118">
    <property type="term" value="C:histone deacetylase complex"/>
    <property type="evidence" value="ECO:0007669"/>
    <property type="project" value="TreeGrafter"/>
</dbReference>
<accession>H2Z8D8</accession>
<evidence type="ECO:0000256" key="3">
    <source>
        <dbReference type="ARBA" id="ARBA00012111"/>
    </source>
</evidence>
<keyword evidence="13" id="KW-1185">Reference proteome</keyword>
<dbReference type="GO" id="GO:0040029">
    <property type="term" value="P:epigenetic regulation of gene expression"/>
    <property type="evidence" value="ECO:0007669"/>
    <property type="project" value="TreeGrafter"/>
</dbReference>
<reference evidence="12" key="3">
    <citation type="submission" date="2025-09" db="UniProtKB">
        <authorList>
            <consortium name="Ensembl"/>
        </authorList>
    </citation>
    <scope>IDENTIFICATION</scope>
</reference>
<dbReference type="EC" id="3.5.1.98" evidence="3"/>
<feature type="compositionally biased region" description="Basic and acidic residues" evidence="10">
    <location>
        <begin position="178"/>
        <end position="194"/>
    </location>
</feature>
<keyword evidence="9" id="KW-0539">Nucleus</keyword>
<evidence type="ECO:0000313" key="13">
    <source>
        <dbReference type="Proteomes" id="UP000007875"/>
    </source>
</evidence>
<dbReference type="GeneTree" id="ENSGT00940000169192"/>
<reference evidence="12" key="2">
    <citation type="submission" date="2025-08" db="UniProtKB">
        <authorList>
            <consortium name="Ensembl"/>
        </authorList>
    </citation>
    <scope>IDENTIFICATION</scope>
</reference>
<dbReference type="InterPro" id="IPR023801">
    <property type="entry name" value="His_deacetylse_dom"/>
</dbReference>
<proteinExistence type="inferred from homology"/>
<sequence>MGYNVNIGFSGGLDPPMGDADYLAVFRSIVLPIARKFNPHFVLVSCGFSAAGGHPSTLGGYNVTPNCFGYLTRSLSELAEGKIVLALEGGFELEPLCNCAEACVQTLLGKEEYSSLSRDTLERRPSDNAVRAINGVIAIQEKHWKGLDVSSGEVSHIDYMRMTRENETCVAMASLSVENKRSESKAESTVESDSRTQPVDLSNNRCLPTVGNSDDALYIDETPVGGSLSADSSPLDVVGLSTPSSPAAKQPETMEMTTNEQEPMSDV</sequence>
<evidence type="ECO:0000256" key="10">
    <source>
        <dbReference type="SAM" id="MobiDB-lite"/>
    </source>
</evidence>
<dbReference type="Gene3D" id="3.40.800.20">
    <property type="entry name" value="Histone deacetylase domain"/>
    <property type="match status" value="1"/>
</dbReference>
<comment type="subcellular location">
    <subcellularLocation>
        <location evidence="1">Nucleus</location>
    </subcellularLocation>
</comment>
<keyword evidence="7" id="KW-0805">Transcription regulation</keyword>
<evidence type="ECO:0000256" key="9">
    <source>
        <dbReference type="ARBA" id="ARBA00023242"/>
    </source>
</evidence>
<name>H2Z8D8_CIOSA</name>
<evidence type="ECO:0000256" key="2">
    <source>
        <dbReference type="ARBA" id="ARBA00007738"/>
    </source>
</evidence>
<feature type="domain" description="Histone deacetylase" evidence="11">
    <location>
        <begin position="2"/>
        <end position="107"/>
    </location>
</feature>
<organism evidence="12 13">
    <name type="scientific">Ciona savignyi</name>
    <name type="common">Pacific transparent sea squirt</name>
    <dbReference type="NCBI Taxonomy" id="51511"/>
    <lineage>
        <taxon>Eukaryota</taxon>
        <taxon>Metazoa</taxon>
        <taxon>Chordata</taxon>
        <taxon>Tunicata</taxon>
        <taxon>Ascidiacea</taxon>
        <taxon>Phlebobranchia</taxon>
        <taxon>Cionidae</taxon>
        <taxon>Ciona</taxon>
    </lineage>
</organism>
<keyword evidence="5" id="KW-0378">Hydrolase</keyword>
<evidence type="ECO:0000256" key="5">
    <source>
        <dbReference type="ARBA" id="ARBA00022801"/>
    </source>
</evidence>
<dbReference type="InterPro" id="IPR037138">
    <property type="entry name" value="His_deacetylse_dom_sf"/>
</dbReference>